<dbReference type="AlphaFoldDB" id="A0A165EHW6"/>
<gene>
    <name evidence="2" type="ORF">EXIGLDRAFT_579460</name>
</gene>
<dbReference type="OrthoDB" id="2752996at2759"/>
<reference evidence="2 3" key="1">
    <citation type="journal article" date="2016" name="Mol. Biol. Evol.">
        <title>Comparative Genomics of Early-Diverging Mushroom-Forming Fungi Provides Insights into the Origins of Lignocellulose Decay Capabilities.</title>
        <authorList>
            <person name="Nagy L.G."/>
            <person name="Riley R."/>
            <person name="Tritt A."/>
            <person name="Adam C."/>
            <person name="Daum C."/>
            <person name="Floudas D."/>
            <person name="Sun H."/>
            <person name="Yadav J.S."/>
            <person name="Pangilinan J."/>
            <person name="Larsson K.H."/>
            <person name="Matsuura K."/>
            <person name="Barry K."/>
            <person name="Labutti K."/>
            <person name="Kuo R."/>
            <person name="Ohm R.A."/>
            <person name="Bhattacharya S.S."/>
            <person name="Shirouzu T."/>
            <person name="Yoshinaga Y."/>
            <person name="Martin F.M."/>
            <person name="Grigoriev I.V."/>
            <person name="Hibbett D.S."/>
        </authorList>
    </citation>
    <scope>NUCLEOTIDE SEQUENCE [LARGE SCALE GENOMIC DNA]</scope>
    <source>
        <strain evidence="2 3">HHB12029</strain>
    </source>
</reference>
<protein>
    <recommendedName>
        <fullName evidence="4">Reverse transcriptase zinc-binding domain-containing protein</fullName>
    </recommendedName>
</protein>
<feature type="compositionally biased region" description="Basic and acidic residues" evidence="1">
    <location>
        <begin position="29"/>
        <end position="57"/>
    </location>
</feature>
<proteinExistence type="predicted"/>
<accession>A0A165EHW6</accession>
<feature type="region of interest" description="Disordered" evidence="1">
    <location>
        <begin position="28"/>
        <end position="64"/>
    </location>
</feature>
<organism evidence="2 3">
    <name type="scientific">Exidia glandulosa HHB12029</name>
    <dbReference type="NCBI Taxonomy" id="1314781"/>
    <lineage>
        <taxon>Eukaryota</taxon>
        <taxon>Fungi</taxon>
        <taxon>Dikarya</taxon>
        <taxon>Basidiomycota</taxon>
        <taxon>Agaricomycotina</taxon>
        <taxon>Agaricomycetes</taxon>
        <taxon>Auriculariales</taxon>
        <taxon>Exidiaceae</taxon>
        <taxon>Exidia</taxon>
    </lineage>
</organism>
<dbReference type="InParanoid" id="A0A165EHW6"/>
<dbReference type="EMBL" id="KV426139">
    <property type="protein sequence ID" value="KZV86971.1"/>
    <property type="molecule type" value="Genomic_DNA"/>
</dbReference>
<evidence type="ECO:0000313" key="3">
    <source>
        <dbReference type="Proteomes" id="UP000077266"/>
    </source>
</evidence>
<name>A0A165EHW6_EXIGL</name>
<evidence type="ECO:0008006" key="4">
    <source>
        <dbReference type="Google" id="ProtNLM"/>
    </source>
</evidence>
<evidence type="ECO:0000313" key="2">
    <source>
        <dbReference type="EMBL" id="KZV86971.1"/>
    </source>
</evidence>
<dbReference type="Proteomes" id="UP000077266">
    <property type="component" value="Unassembled WGS sequence"/>
</dbReference>
<feature type="non-terminal residue" evidence="2">
    <location>
        <position position="317"/>
    </location>
</feature>
<evidence type="ECO:0000256" key="1">
    <source>
        <dbReference type="SAM" id="MobiDB-lite"/>
    </source>
</evidence>
<sequence length="317" mass="36733">DRPEAASLYRHATALLRSRSGQTVFRHVKPQDRDDEMRNAEDLAQDDQNHADPEVPTRLKSSFDTPGAMLRSLTQRQAYKAIRMIKASTVPIRTDAKVGLDRARYAALQFQDTLPTDEEIWDSMKHQDLPRKIRDFLWLSTHDGQRTGNYFLRMASDQWKACADCRICDVPDTLEHVLLVCDDPTRTQVWDLARQTWQRTRDDWPTIAHGTILASGLISVKDANGRALPGPSRLLRILISEAAHLIWCLNRERVIKYAHDPEWRQPREKVEAAWYGRLNDRLTVDRLGTNRHRYGHRTLDKKLVLQTWKGLIDKEAE</sequence>
<keyword evidence="3" id="KW-1185">Reference proteome</keyword>
<feature type="non-terminal residue" evidence="2">
    <location>
        <position position="1"/>
    </location>
</feature>